<evidence type="ECO:0008006" key="6">
    <source>
        <dbReference type="Google" id="ProtNLM"/>
    </source>
</evidence>
<feature type="domain" description="FeoB-type G" evidence="2">
    <location>
        <begin position="158"/>
        <end position="211"/>
    </location>
</feature>
<protein>
    <recommendedName>
        <fullName evidence="6">OBG-type G domain-containing protein</fullName>
    </recommendedName>
</protein>
<organism evidence="5">
    <name type="scientific">marine metagenome</name>
    <dbReference type="NCBI Taxonomy" id="408172"/>
    <lineage>
        <taxon>unclassified sequences</taxon>
        <taxon>metagenomes</taxon>
        <taxon>ecological metagenomes</taxon>
    </lineage>
</organism>
<dbReference type="PRINTS" id="PR00326">
    <property type="entry name" value="GTP1OBG"/>
</dbReference>
<dbReference type="PANTHER" id="PTHR45759">
    <property type="entry name" value="NUCLEOLAR GTP-BINDING PROTEIN 1"/>
    <property type="match status" value="1"/>
</dbReference>
<dbReference type="Pfam" id="PF06858">
    <property type="entry name" value="NOG1"/>
    <property type="match status" value="1"/>
</dbReference>
<proteinExistence type="predicted"/>
<dbReference type="InterPro" id="IPR010674">
    <property type="entry name" value="NOG1_Rossman_fold_dom"/>
</dbReference>
<gene>
    <name evidence="5" type="ORF">METZ01_LOCUS119295</name>
</gene>
<evidence type="ECO:0000256" key="1">
    <source>
        <dbReference type="ARBA" id="ARBA00023134"/>
    </source>
</evidence>
<feature type="domain" description="Nucleolar GTP-binding protein 1 Rossman-fold" evidence="3">
    <location>
        <begin position="221"/>
        <end position="278"/>
    </location>
</feature>
<accession>A0A381XPV6</accession>
<dbReference type="Gene3D" id="3.40.50.300">
    <property type="entry name" value="P-loop containing nucleotide triphosphate hydrolases"/>
    <property type="match status" value="1"/>
</dbReference>
<reference evidence="5" key="1">
    <citation type="submission" date="2018-05" db="EMBL/GenBank/DDBJ databases">
        <authorList>
            <person name="Lanie J.A."/>
            <person name="Ng W.-L."/>
            <person name="Kazmierczak K.M."/>
            <person name="Andrzejewski T.M."/>
            <person name="Davidsen T.M."/>
            <person name="Wayne K.J."/>
            <person name="Tettelin H."/>
            <person name="Glass J.I."/>
            <person name="Rusch D."/>
            <person name="Podicherti R."/>
            <person name="Tsui H.-C.T."/>
            <person name="Winkler M.E."/>
        </authorList>
    </citation>
    <scope>NUCLEOTIDE SEQUENCE</scope>
</reference>
<evidence type="ECO:0000313" key="5">
    <source>
        <dbReference type="EMBL" id="SVA66441.1"/>
    </source>
</evidence>
<feature type="domain" description="NOG1 N-terminal helical" evidence="4">
    <location>
        <begin position="4"/>
        <end position="151"/>
    </location>
</feature>
<keyword evidence="1" id="KW-0342">GTP-binding</keyword>
<dbReference type="EMBL" id="UINC01015851">
    <property type="protein sequence ID" value="SVA66441.1"/>
    <property type="molecule type" value="Genomic_DNA"/>
</dbReference>
<dbReference type="Pfam" id="PF02421">
    <property type="entry name" value="FeoB_N"/>
    <property type="match status" value="1"/>
</dbReference>
<keyword evidence="1" id="KW-0547">Nucleotide-binding</keyword>
<sequence>MEWRSLPEILDAEQLIERALHSAAKKRSGQSDSAARKLSSLADNLGAPLGAIVENFPSLDQLHPFDRDIVNLSVGLDELRQSLGGIDWARKQLQKLGGQFSSKAARARGERALQLQKQGYGRLTSVVRQVSDRLEFLRDTRKTLGRLPAVDPETPLAVMAGAPNVGKSSLVRAISTGRPAVREYPFTTKSVSLGHITARYQKLQVMDTPGLLDRPDAQRNNIEKHGLAALEHLSPSIMFVTDGSGTSGYPLEGQQALREELRQRFPDAHWLDIWSKCDLEQEKPFPEGALATSATEETGVAELKQTVIEMLLPE</sequence>
<dbReference type="AlphaFoldDB" id="A0A381XPV6"/>
<dbReference type="SUPFAM" id="SSF52540">
    <property type="entry name" value="P-loop containing nucleoside triphosphate hydrolases"/>
    <property type="match status" value="1"/>
</dbReference>
<dbReference type="InterPro" id="IPR041623">
    <property type="entry name" value="NOG1_N"/>
</dbReference>
<evidence type="ECO:0000259" key="3">
    <source>
        <dbReference type="Pfam" id="PF06858"/>
    </source>
</evidence>
<dbReference type="GO" id="GO:0005525">
    <property type="term" value="F:GTP binding"/>
    <property type="evidence" value="ECO:0007669"/>
    <property type="project" value="UniProtKB-KW"/>
</dbReference>
<dbReference type="Pfam" id="PF17835">
    <property type="entry name" value="NOG1_N"/>
    <property type="match status" value="1"/>
</dbReference>
<evidence type="ECO:0000259" key="4">
    <source>
        <dbReference type="Pfam" id="PF17835"/>
    </source>
</evidence>
<evidence type="ECO:0000259" key="2">
    <source>
        <dbReference type="Pfam" id="PF02421"/>
    </source>
</evidence>
<dbReference type="InterPro" id="IPR006073">
    <property type="entry name" value="GTP-bd"/>
</dbReference>
<dbReference type="Gene3D" id="1.20.120.1190">
    <property type="match status" value="1"/>
</dbReference>
<dbReference type="InterPro" id="IPR027417">
    <property type="entry name" value="P-loop_NTPase"/>
</dbReference>
<dbReference type="InterPro" id="IPR030389">
    <property type="entry name" value="G_FEOB_dom"/>
</dbReference>
<name>A0A381XPV6_9ZZZZ</name>